<dbReference type="OrthoDB" id="9811070at2"/>
<dbReference type="Gene3D" id="1.10.287.110">
    <property type="entry name" value="DnaJ domain"/>
    <property type="match status" value="1"/>
</dbReference>
<reference evidence="10" key="1">
    <citation type="submission" date="2017-01" db="EMBL/GenBank/DDBJ databases">
        <authorList>
            <person name="Varghese N."/>
            <person name="Submissions S."/>
        </authorList>
    </citation>
    <scope>NUCLEOTIDE SEQUENCE [LARGE SCALE GENOMIC DNA]</scope>
    <source>
        <strain evidence="10">DSM 22306</strain>
    </source>
</reference>
<dbReference type="AlphaFoldDB" id="A0A1N7KX01"/>
<dbReference type="SMART" id="SM00271">
    <property type="entry name" value="DnaJ"/>
    <property type="match status" value="1"/>
</dbReference>
<dbReference type="STRING" id="619304.SAMN05421760_10339"/>
<dbReference type="RefSeq" id="WP_054341716.1">
    <property type="nucleotide sequence ID" value="NZ_FTOE01000003.1"/>
</dbReference>
<feature type="transmembrane region" description="Helical" evidence="7">
    <location>
        <begin position="39"/>
        <end position="67"/>
    </location>
</feature>
<organism evidence="9 10">
    <name type="scientific">Neptunomonas antarctica</name>
    <dbReference type="NCBI Taxonomy" id="619304"/>
    <lineage>
        <taxon>Bacteria</taxon>
        <taxon>Pseudomonadati</taxon>
        <taxon>Pseudomonadota</taxon>
        <taxon>Gammaproteobacteria</taxon>
        <taxon>Oceanospirillales</taxon>
        <taxon>Oceanospirillaceae</taxon>
        <taxon>Neptunomonas</taxon>
    </lineage>
</organism>
<name>A0A1N7KX01_9GAMM</name>
<evidence type="ECO:0000313" key="9">
    <source>
        <dbReference type="EMBL" id="SIS66071.1"/>
    </source>
</evidence>
<dbReference type="Pfam" id="PF00226">
    <property type="entry name" value="DnaJ"/>
    <property type="match status" value="1"/>
</dbReference>
<sequence>MFRLAVLVAVIIIGFKTVQYIRALKPEQRKKASAKAGVVALITLMLLLTVTGKLHVLAALGAGLVLFAKRLFPLLRYVPFLKGLYQKAKATQSSGSAQHSTVETSLLKMTLDHESGNLDGELLATDSKGKYLSELSLSELIDLYGLAEKQYPDSIEVLAAYIDRTHGSDWREAADADAGHYSGESGQNSRASDSGEMTASEAYAVLGLDQNATEEEVIAAHRKLMQKLHPDRGGSNYLAAKINLAKAFLVSRNGK</sequence>
<keyword evidence="5" id="KW-0143">Chaperone</keyword>
<dbReference type="PRINTS" id="PR00625">
    <property type="entry name" value="JDOMAIN"/>
</dbReference>
<protein>
    <submittedName>
        <fullName evidence="9">DnaJ domain-containing protein</fullName>
    </submittedName>
</protein>
<dbReference type="Proteomes" id="UP000185999">
    <property type="component" value="Unassembled WGS sequence"/>
</dbReference>
<dbReference type="CDD" id="cd06257">
    <property type="entry name" value="DnaJ"/>
    <property type="match status" value="1"/>
</dbReference>
<dbReference type="PANTHER" id="PTHR12763:SF28">
    <property type="entry name" value="GEO10507P1-RELATED"/>
    <property type="match status" value="1"/>
</dbReference>
<evidence type="ECO:0000256" key="2">
    <source>
        <dbReference type="ARBA" id="ARBA00022692"/>
    </source>
</evidence>
<proteinExistence type="inferred from homology"/>
<keyword evidence="10" id="KW-1185">Reference proteome</keyword>
<feature type="domain" description="J" evidence="8">
    <location>
        <begin position="201"/>
        <end position="255"/>
    </location>
</feature>
<accession>A0A1N7KX01</accession>
<evidence type="ECO:0000256" key="5">
    <source>
        <dbReference type="ARBA" id="ARBA00023186"/>
    </source>
</evidence>
<evidence type="ECO:0000256" key="6">
    <source>
        <dbReference type="ARBA" id="ARBA00038105"/>
    </source>
</evidence>
<dbReference type="InterPro" id="IPR036869">
    <property type="entry name" value="J_dom_sf"/>
</dbReference>
<keyword evidence="2 7" id="KW-0812">Transmembrane</keyword>
<comment type="similarity">
    <text evidence="6">Belongs to the TIM14 family.</text>
</comment>
<evidence type="ECO:0000313" key="10">
    <source>
        <dbReference type="Proteomes" id="UP000185999"/>
    </source>
</evidence>
<dbReference type="PANTHER" id="PTHR12763">
    <property type="match status" value="1"/>
</dbReference>
<dbReference type="SUPFAM" id="SSF46565">
    <property type="entry name" value="Chaperone J-domain"/>
    <property type="match status" value="1"/>
</dbReference>
<keyword evidence="3 7" id="KW-1133">Transmembrane helix</keyword>
<evidence type="ECO:0000256" key="3">
    <source>
        <dbReference type="ARBA" id="ARBA00022989"/>
    </source>
</evidence>
<comment type="subcellular location">
    <subcellularLocation>
        <location evidence="1">Membrane</location>
        <topology evidence="1">Single-pass membrane protein</topology>
    </subcellularLocation>
</comment>
<dbReference type="GO" id="GO:0016020">
    <property type="term" value="C:membrane"/>
    <property type="evidence" value="ECO:0007669"/>
    <property type="project" value="UniProtKB-SubCell"/>
</dbReference>
<gene>
    <name evidence="9" type="ORF">SAMN05421760_10339</name>
</gene>
<dbReference type="PROSITE" id="PS50076">
    <property type="entry name" value="DNAJ_2"/>
    <property type="match status" value="1"/>
</dbReference>
<dbReference type="InterPro" id="IPR001623">
    <property type="entry name" value="DnaJ_domain"/>
</dbReference>
<keyword evidence="4 7" id="KW-0472">Membrane</keyword>
<dbReference type="EMBL" id="FTOE01000003">
    <property type="protein sequence ID" value="SIS66071.1"/>
    <property type="molecule type" value="Genomic_DNA"/>
</dbReference>
<evidence type="ECO:0000259" key="8">
    <source>
        <dbReference type="PROSITE" id="PS50076"/>
    </source>
</evidence>
<evidence type="ECO:0000256" key="7">
    <source>
        <dbReference type="SAM" id="Phobius"/>
    </source>
</evidence>
<evidence type="ECO:0000256" key="1">
    <source>
        <dbReference type="ARBA" id="ARBA00004167"/>
    </source>
</evidence>
<evidence type="ECO:0000256" key="4">
    <source>
        <dbReference type="ARBA" id="ARBA00023136"/>
    </source>
</evidence>